<dbReference type="CDD" id="cd06171">
    <property type="entry name" value="Sigma70_r4"/>
    <property type="match status" value="1"/>
</dbReference>
<dbReference type="Pfam" id="PF04542">
    <property type="entry name" value="Sigma70_r2"/>
    <property type="match status" value="1"/>
</dbReference>
<organism evidence="7 8">
    <name type="scientific">Cohnella soli</name>
    <dbReference type="NCBI Taxonomy" id="425005"/>
    <lineage>
        <taxon>Bacteria</taxon>
        <taxon>Bacillati</taxon>
        <taxon>Bacillota</taxon>
        <taxon>Bacilli</taxon>
        <taxon>Bacillales</taxon>
        <taxon>Paenibacillaceae</taxon>
        <taxon>Cohnella</taxon>
    </lineage>
</organism>
<dbReference type="InterPro" id="IPR039425">
    <property type="entry name" value="RNA_pol_sigma-70-like"/>
</dbReference>
<dbReference type="InterPro" id="IPR013325">
    <property type="entry name" value="RNA_pol_sigma_r2"/>
</dbReference>
<evidence type="ECO:0000256" key="1">
    <source>
        <dbReference type="ARBA" id="ARBA00010641"/>
    </source>
</evidence>
<name>A0ABW0I143_9BACL</name>
<evidence type="ECO:0000259" key="5">
    <source>
        <dbReference type="Pfam" id="PF04542"/>
    </source>
</evidence>
<dbReference type="PANTHER" id="PTHR43133">
    <property type="entry name" value="RNA POLYMERASE ECF-TYPE SIGMA FACTO"/>
    <property type="match status" value="1"/>
</dbReference>
<dbReference type="InterPro" id="IPR014284">
    <property type="entry name" value="RNA_pol_sigma-70_dom"/>
</dbReference>
<dbReference type="Gene3D" id="1.10.1740.10">
    <property type="match status" value="1"/>
</dbReference>
<dbReference type="InterPro" id="IPR007627">
    <property type="entry name" value="RNA_pol_sigma70_r2"/>
</dbReference>
<protein>
    <submittedName>
        <fullName evidence="7">RNA polymerase sigma factor</fullName>
    </submittedName>
</protein>
<dbReference type="NCBIfam" id="TIGR02937">
    <property type="entry name" value="sigma70-ECF"/>
    <property type="match status" value="1"/>
</dbReference>
<dbReference type="InterPro" id="IPR013249">
    <property type="entry name" value="RNA_pol_sigma70_r4_t2"/>
</dbReference>
<evidence type="ECO:0000259" key="6">
    <source>
        <dbReference type="Pfam" id="PF08281"/>
    </source>
</evidence>
<keyword evidence="3" id="KW-0731">Sigma factor</keyword>
<evidence type="ECO:0000313" key="8">
    <source>
        <dbReference type="Proteomes" id="UP001596113"/>
    </source>
</evidence>
<dbReference type="SUPFAM" id="SSF88659">
    <property type="entry name" value="Sigma3 and sigma4 domains of RNA polymerase sigma factors"/>
    <property type="match status" value="1"/>
</dbReference>
<dbReference type="InterPro" id="IPR036388">
    <property type="entry name" value="WH-like_DNA-bd_sf"/>
</dbReference>
<reference evidence="8" key="1">
    <citation type="journal article" date="2019" name="Int. J. Syst. Evol. Microbiol.">
        <title>The Global Catalogue of Microorganisms (GCM) 10K type strain sequencing project: providing services to taxonomists for standard genome sequencing and annotation.</title>
        <authorList>
            <consortium name="The Broad Institute Genomics Platform"/>
            <consortium name="The Broad Institute Genome Sequencing Center for Infectious Disease"/>
            <person name="Wu L."/>
            <person name="Ma J."/>
        </authorList>
    </citation>
    <scope>NUCLEOTIDE SEQUENCE [LARGE SCALE GENOMIC DNA]</scope>
    <source>
        <strain evidence="8">CGMCC 1.18575</strain>
    </source>
</reference>
<dbReference type="EMBL" id="JBHSMI010000067">
    <property type="protein sequence ID" value="MFC5407024.1"/>
    <property type="molecule type" value="Genomic_DNA"/>
</dbReference>
<accession>A0ABW0I143</accession>
<evidence type="ECO:0000256" key="3">
    <source>
        <dbReference type="ARBA" id="ARBA00023082"/>
    </source>
</evidence>
<dbReference type="RefSeq" id="WP_378139320.1">
    <property type="nucleotide sequence ID" value="NZ_JBHSMI010000067.1"/>
</dbReference>
<keyword evidence="2" id="KW-0805">Transcription regulation</keyword>
<dbReference type="SUPFAM" id="SSF88946">
    <property type="entry name" value="Sigma2 domain of RNA polymerase sigma factors"/>
    <property type="match status" value="1"/>
</dbReference>
<evidence type="ECO:0000256" key="2">
    <source>
        <dbReference type="ARBA" id="ARBA00023015"/>
    </source>
</evidence>
<keyword evidence="8" id="KW-1185">Reference proteome</keyword>
<comment type="similarity">
    <text evidence="1">Belongs to the sigma-70 factor family. ECF subfamily.</text>
</comment>
<keyword evidence="4" id="KW-0804">Transcription</keyword>
<dbReference type="PANTHER" id="PTHR43133:SF46">
    <property type="entry name" value="RNA POLYMERASE SIGMA-70 FACTOR ECF SUBFAMILY"/>
    <property type="match status" value="1"/>
</dbReference>
<sequence length="183" mass="21337">MEFEYLKSLTGDYPRGEILTDMVRCFGKDVWNYALSISGKPEMADDITQDVFFKALKKLDTFRHESSMKTWLLRITRNSALNYKSNYFFKKVTLVDKWFESQPGLDHPSAESVALERIQLNEAWKIVLQLPTKYREVLVLFAFHEMTHNEIAQTVGIPEGTVKSRLHKTRILFAQKFEGGTYE</sequence>
<feature type="domain" description="RNA polymerase sigma-70 region 2" evidence="5">
    <location>
        <begin position="22"/>
        <end position="83"/>
    </location>
</feature>
<feature type="domain" description="RNA polymerase sigma factor 70 region 4 type 2" evidence="6">
    <location>
        <begin position="123"/>
        <end position="170"/>
    </location>
</feature>
<evidence type="ECO:0000313" key="7">
    <source>
        <dbReference type="EMBL" id="MFC5407024.1"/>
    </source>
</evidence>
<dbReference type="Gene3D" id="1.10.10.10">
    <property type="entry name" value="Winged helix-like DNA-binding domain superfamily/Winged helix DNA-binding domain"/>
    <property type="match status" value="1"/>
</dbReference>
<gene>
    <name evidence="7" type="ORF">ACFPOF_30220</name>
</gene>
<comment type="caution">
    <text evidence="7">The sequence shown here is derived from an EMBL/GenBank/DDBJ whole genome shotgun (WGS) entry which is preliminary data.</text>
</comment>
<dbReference type="Pfam" id="PF08281">
    <property type="entry name" value="Sigma70_r4_2"/>
    <property type="match status" value="1"/>
</dbReference>
<dbReference type="InterPro" id="IPR013324">
    <property type="entry name" value="RNA_pol_sigma_r3/r4-like"/>
</dbReference>
<dbReference type="Proteomes" id="UP001596113">
    <property type="component" value="Unassembled WGS sequence"/>
</dbReference>
<proteinExistence type="inferred from homology"/>
<evidence type="ECO:0000256" key="4">
    <source>
        <dbReference type="ARBA" id="ARBA00023163"/>
    </source>
</evidence>